<protein>
    <submittedName>
        <fullName evidence="2">Uncharacterized protein</fullName>
    </submittedName>
</protein>
<proteinExistence type="predicted"/>
<accession>A0AAZ3SR08</accession>
<evidence type="ECO:0000313" key="3">
    <source>
        <dbReference type="Proteomes" id="UP000694402"/>
    </source>
</evidence>
<reference evidence="2" key="2">
    <citation type="submission" date="2025-08" db="UniProtKB">
        <authorList>
            <consortium name="Ensembl"/>
        </authorList>
    </citation>
    <scope>IDENTIFICATION</scope>
</reference>
<dbReference type="AlphaFoldDB" id="A0AAZ3SR08"/>
<dbReference type="Proteomes" id="UP000694402">
    <property type="component" value="Unassembled WGS sequence"/>
</dbReference>
<sequence length="95" mass="9902">MRRSGAPSQVFGNMAKKPRFVPPGASLAGPPDPPVGTLLEPEPLAPKLSPGNVLYKVNTRSTSLSSLATNVTPITIVVTNHRSHIGATSLSSQCE</sequence>
<feature type="compositionally biased region" description="Polar residues" evidence="1">
    <location>
        <begin position="1"/>
        <end position="11"/>
    </location>
</feature>
<dbReference type="Ensembl" id="ENSOTST00005179590.1">
    <property type="protein sequence ID" value="ENSOTSP00005155690.1"/>
    <property type="gene ID" value="ENSOTSG00005077004.1"/>
</dbReference>
<reference evidence="2" key="3">
    <citation type="submission" date="2025-09" db="UniProtKB">
        <authorList>
            <consortium name="Ensembl"/>
        </authorList>
    </citation>
    <scope>IDENTIFICATION</scope>
</reference>
<feature type="region of interest" description="Disordered" evidence="1">
    <location>
        <begin position="1"/>
        <end position="43"/>
    </location>
</feature>
<dbReference type="GeneTree" id="ENSGT01000000220457"/>
<keyword evidence="3" id="KW-1185">Reference proteome</keyword>
<evidence type="ECO:0000313" key="2">
    <source>
        <dbReference type="Ensembl" id="ENSOTSP00005155690.1"/>
    </source>
</evidence>
<organism evidence="2 3">
    <name type="scientific">Oncorhynchus tshawytscha</name>
    <name type="common">Chinook salmon</name>
    <name type="synonym">Salmo tshawytscha</name>
    <dbReference type="NCBI Taxonomy" id="74940"/>
    <lineage>
        <taxon>Eukaryota</taxon>
        <taxon>Metazoa</taxon>
        <taxon>Chordata</taxon>
        <taxon>Craniata</taxon>
        <taxon>Vertebrata</taxon>
        <taxon>Euteleostomi</taxon>
        <taxon>Actinopterygii</taxon>
        <taxon>Neopterygii</taxon>
        <taxon>Teleostei</taxon>
        <taxon>Protacanthopterygii</taxon>
        <taxon>Salmoniformes</taxon>
        <taxon>Salmonidae</taxon>
        <taxon>Salmoninae</taxon>
        <taxon>Oncorhynchus</taxon>
    </lineage>
</organism>
<evidence type="ECO:0000256" key="1">
    <source>
        <dbReference type="SAM" id="MobiDB-lite"/>
    </source>
</evidence>
<name>A0AAZ3SR08_ONCTS</name>
<reference evidence="3" key="1">
    <citation type="journal article" date="2018" name="PLoS ONE">
        <title>Chinook salmon (Oncorhynchus tshawytscha) genome and transcriptome.</title>
        <authorList>
            <person name="Christensen K.A."/>
            <person name="Leong J.S."/>
            <person name="Sakhrani D."/>
            <person name="Biagi C.A."/>
            <person name="Minkley D.R."/>
            <person name="Withler R.E."/>
            <person name="Rondeau E.B."/>
            <person name="Koop B.F."/>
            <person name="Devlin R.H."/>
        </authorList>
    </citation>
    <scope>NUCLEOTIDE SEQUENCE [LARGE SCALE GENOMIC DNA]</scope>
</reference>